<dbReference type="Pfam" id="PF07690">
    <property type="entry name" value="MFS_1"/>
    <property type="match status" value="1"/>
</dbReference>
<evidence type="ECO:0000313" key="9">
    <source>
        <dbReference type="Proteomes" id="UP000832041"/>
    </source>
</evidence>
<evidence type="ECO:0000256" key="6">
    <source>
        <dbReference type="SAM" id="Phobius"/>
    </source>
</evidence>
<sequence>MPESQPVGPFRPHGERPISRRLRRARIALYVYFFITGSVISIWASRIPAVKRQTGVDEAELSIALFALALGGVLTIRLMGGLLDRFDGRTVVPATALATSAALVAPGYATDQEQLVLSLLLLGSSHALLNVSANLQAARLQREWGRPIMVSFHAVCSIGGGLGAIAGTLCVRAGLEVTTTLIGAASLLAFLSLAVRKWLTDHPLPPVQSTRTPVRLRRLSLPRGRIVLLGVLALCCMLAEGAANDWSALYTRETVGGSETVAAATYAAYATMMAAGRLVGDRLVALAGPVTVVRTGGLLASAGLFLALAVPLQIPVVLGFALVGVGLSGIVPQLFNAAANDNPARSGRDLSTVAAIGYFGPLLGPPAIGFLADHSGLSVALLLPAFLVLLIPLGAGTLRSPAGERPGSVRRSAAPRRRLGGGMRLWVPPLRSPSETVNGHRDGQPEETLPNNNHDSGNEHR</sequence>
<dbReference type="InterPro" id="IPR036259">
    <property type="entry name" value="MFS_trans_sf"/>
</dbReference>
<feature type="transmembrane region" description="Helical" evidence="6">
    <location>
        <begin position="316"/>
        <end position="338"/>
    </location>
</feature>
<feature type="transmembrane region" description="Helical" evidence="6">
    <location>
        <begin position="292"/>
        <end position="310"/>
    </location>
</feature>
<name>A0ABY4L5A1_THEAE</name>
<dbReference type="RefSeq" id="WP_248591381.1">
    <property type="nucleotide sequence ID" value="NZ_BAABEB010000011.1"/>
</dbReference>
<feature type="transmembrane region" description="Helical" evidence="6">
    <location>
        <begin position="173"/>
        <end position="195"/>
    </location>
</feature>
<dbReference type="CDD" id="cd17393">
    <property type="entry name" value="MFS_MosC_like"/>
    <property type="match status" value="1"/>
</dbReference>
<accession>A0ABY4L5A1</accession>
<dbReference type="PROSITE" id="PS50850">
    <property type="entry name" value="MFS"/>
    <property type="match status" value="1"/>
</dbReference>
<dbReference type="InterPro" id="IPR051788">
    <property type="entry name" value="MFS_Transporter"/>
</dbReference>
<feature type="domain" description="Major facilitator superfamily (MFS) profile" evidence="7">
    <location>
        <begin position="25"/>
        <end position="403"/>
    </location>
</feature>
<dbReference type="InterPro" id="IPR020846">
    <property type="entry name" value="MFS_dom"/>
</dbReference>
<protein>
    <submittedName>
        <fullName evidence="8">MFS transporter</fullName>
    </submittedName>
</protein>
<evidence type="ECO:0000313" key="8">
    <source>
        <dbReference type="EMBL" id="UPT22875.1"/>
    </source>
</evidence>
<keyword evidence="3 6" id="KW-1133">Transmembrane helix</keyword>
<feature type="transmembrane region" description="Helical" evidence="6">
    <location>
        <begin position="377"/>
        <end position="398"/>
    </location>
</feature>
<evidence type="ECO:0000256" key="3">
    <source>
        <dbReference type="ARBA" id="ARBA00022989"/>
    </source>
</evidence>
<feature type="transmembrane region" description="Helical" evidence="6">
    <location>
        <begin position="61"/>
        <end position="79"/>
    </location>
</feature>
<feature type="transmembrane region" description="Helical" evidence="6">
    <location>
        <begin position="226"/>
        <end position="243"/>
    </location>
</feature>
<dbReference type="Gene3D" id="1.20.1250.20">
    <property type="entry name" value="MFS general substrate transporter like domains"/>
    <property type="match status" value="2"/>
</dbReference>
<evidence type="ECO:0000256" key="2">
    <source>
        <dbReference type="ARBA" id="ARBA00022692"/>
    </source>
</evidence>
<organism evidence="8 9">
    <name type="scientific">Thermobifida alba</name>
    <name type="common">Thermomonospora alba</name>
    <dbReference type="NCBI Taxonomy" id="53522"/>
    <lineage>
        <taxon>Bacteria</taxon>
        <taxon>Bacillati</taxon>
        <taxon>Actinomycetota</taxon>
        <taxon>Actinomycetes</taxon>
        <taxon>Streptosporangiales</taxon>
        <taxon>Nocardiopsidaceae</taxon>
        <taxon>Thermobifida</taxon>
    </lineage>
</organism>
<dbReference type="SUPFAM" id="SSF103473">
    <property type="entry name" value="MFS general substrate transporter"/>
    <property type="match status" value="1"/>
</dbReference>
<dbReference type="InterPro" id="IPR011701">
    <property type="entry name" value="MFS"/>
</dbReference>
<evidence type="ECO:0000259" key="7">
    <source>
        <dbReference type="PROSITE" id="PS50850"/>
    </source>
</evidence>
<dbReference type="PANTHER" id="PTHR23514:SF13">
    <property type="entry name" value="INNER MEMBRANE PROTEIN YBJJ"/>
    <property type="match status" value="1"/>
</dbReference>
<evidence type="ECO:0000256" key="5">
    <source>
        <dbReference type="SAM" id="MobiDB-lite"/>
    </source>
</evidence>
<feature type="transmembrane region" description="Helical" evidence="6">
    <location>
        <begin position="147"/>
        <end position="167"/>
    </location>
</feature>
<gene>
    <name evidence="8" type="ORF">FOF52_19590</name>
</gene>
<feature type="transmembrane region" description="Helical" evidence="6">
    <location>
        <begin position="27"/>
        <end position="49"/>
    </location>
</feature>
<feature type="transmembrane region" description="Helical" evidence="6">
    <location>
        <begin position="350"/>
        <end position="371"/>
    </location>
</feature>
<proteinExistence type="predicted"/>
<reference evidence="8 9" key="1">
    <citation type="submission" date="2020-04" db="EMBL/GenBank/DDBJ databases">
        <title>Thermobifida alba genome sequencing and assembly.</title>
        <authorList>
            <person name="Luzics S."/>
            <person name="Horvath B."/>
            <person name="Nagy I."/>
            <person name="Toth A."/>
            <person name="Nagy I."/>
            <person name="Kukolya J."/>
        </authorList>
    </citation>
    <scope>NUCLEOTIDE SEQUENCE [LARGE SCALE GENOMIC DNA]</scope>
    <source>
        <strain evidence="8 9">DSM 43795</strain>
    </source>
</reference>
<evidence type="ECO:0000256" key="1">
    <source>
        <dbReference type="ARBA" id="ARBA00004651"/>
    </source>
</evidence>
<dbReference type="Proteomes" id="UP000832041">
    <property type="component" value="Chromosome"/>
</dbReference>
<dbReference type="PANTHER" id="PTHR23514">
    <property type="entry name" value="BYPASS OF STOP CODON PROTEIN 6"/>
    <property type="match status" value="1"/>
</dbReference>
<dbReference type="EMBL" id="CP051627">
    <property type="protein sequence ID" value="UPT22875.1"/>
    <property type="molecule type" value="Genomic_DNA"/>
</dbReference>
<keyword evidence="9" id="KW-1185">Reference proteome</keyword>
<evidence type="ECO:0000256" key="4">
    <source>
        <dbReference type="ARBA" id="ARBA00023136"/>
    </source>
</evidence>
<feature type="transmembrane region" description="Helical" evidence="6">
    <location>
        <begin position="263"/>
        <end position="280"/>
    </location>
</feature>
<comment type="subcellular location">
    <subcellularLocation>
        <location evidence="1">Cell membrane</location>
        <topology evidence="1">Multi-pass membrane protein</topology>
    </subcellularLocation>
</comment>
<keyword evidence="4 6" id="KW-0472">Membrane</keyword>
<feature type="region of interest" description="Disordered" evidence="5">
    <location>
        <begin position="420"/>
        <end position="461"/>
    </location>
</feature>
<keyword evidence="2 6" id="KW-0812">Transmembrane</keyword>